<protein>
    <submittedName>
        <fullName evidence="1">17205_t:CDS:1</fullName>
    </submittedName>
</protein>
<reference evidence="1" key="1">
    <citation type="submission" date="2021-06" db="EMBL/GenBank/DDBJ databases">
        <authorList>
            <person name="Kallberg Y."/>
            <person name="Tangrot J."/>
            <person name="Rosling A."/>
        </authorList>
    </citation>
    <scope>NUCLEOTIDE SEQUENCE</scope>
    <source>
        <strain evidence="1">IN212</strain>
    </source>
</reference>
<organism evidence="1 2">
    <name type="scientific">Racocetra fulgida</name>
    <dbReference type="NCBI Taxonomy" id="60492"/>
    <lineage>
        <taxon>Eukaryota</taxon>
        <taxon>Fungi</taxon>
        <taxon>Fungi incertae sedis</taxon>
        <taxon>Mucoromycota</taxon>
        <taxon>Glomeromycotina</taxon>
        <taxon>Glomeromycetes</taxon>
        <taxon>Diversisporales</taxon>
        <taxon>Gigasporaceae</taxon>
        <taxon>Racocetra</taxon>
    </lineage>
</organism>
<feature type="non-terminal residue" evidence="1">
    <location>
        <position position="118"/>
    </location>
</feature>
<proteinExistence type="predicted"/>
<comment type="caution">
    <text evidence="1">The sequence shown here is derived from an EMBL/GenBank/DDBJ whole genome shotgun (WGS) entry which is preliminary data.</text>
</comment>
<dbReference type="OrthoDB" id="2435493at2759"/>
<accession>A0A9N9HX75</accession>
<dbReference type="Proteomes" id="UP000789396">
    <property type="component" value="Unassembled WGS sequence"/>
</dbReference>
<dbReference type="AlphaFoldDB" id="A0A9N9HX75"/>
<gene>
    <name evidence="1" type="ORF">RFULGI_LOCUS10798</name>
</gene>
<keyword evidence="2" id="KW-1185">Reference proteome</keyword>
<sequence length="118" mass="13330">EKENSKKAVNTDSEEAPIEIITIDEISNYISNMIDGLEYNTALFSTFYIKFDEIILNAVGVDVRVMAKLIIDEIEEGDDFKWAATTAPNISSRHQGVDNAYFACSQSTEIEYEYKDSN</sequence>
<evidence type="ECO:0000313" key="1">
    <source>
        <dbReference type="EMBL" id="CAG8710228.1"/>
    </source>
</evidence>
<evidence type="ECO:0000313" key="2">
    <source>
        <dbReference type="Proteomes" id="UP000789396"/>
    </source>
</evidence>
<feature type="non-terminal residue" evidence="1">
    <location>
        <position position="1"/>
    </location>
</feature>
<name>A0A9N9HX75_9GLOM</name>
<dbReference type="EMBL" id="CAJVPZ010022085">
    <property type="protein sequence ID" value="CAG8710228.1"/>
    <property type="molecule type" value="Genomic_DNA"/>
</dbReference>